<evidence type="ECO:0000256" key="1">
    <source>
        <dbReference type="ARBA" id="ARBA00022553"/>
    </source>
</evidence>
<accession>A0A9Q9W812</accession>
<feature type="compositionally biased region" description="Polar residues" evidence="2">
    <location>
        <begin position="336"/>
        <end position="346"/>
    </location>
</feature>
<dbReference type="Proteomes" id="UP001155660">
    <property type="component" value="Chromosome B4"/>
</dbReference>
<feature type="compositionally biased region" description="Basic and acidic residues" evidence="2">
    <location>
        <begin position="409"/>
        <end position="418"/>
    </location>
</feature>
<dbReference type="OrthoDB" id="8725016at2759"/>
<sequence length="600" mass="65139">MTARSLCSGGQVWCVFESIPHRVSQERDSVAKTRMQSGSIRNMTPSTRNQPDDDLQFLSLEERECILFFEETIGSLEEDERLAVERPASYATPRHPSPVDHDIIDLVHPTPDRGKQRDTLPVMPDFQELIIPPETHFERDLDVPDGPQEESGHQPPPGSVRPPVVIASNIAEHQGASGTSASQHRLSLESPTNPSTKHGPSTHAKPARLPDSIGMLQSSREHIPHSIAAEAVSFQERRAQMLANLSGPAHPLDGGEPACVRNLPMRSISFRDPTPDKSRMEALSKLGLAQRRAQSVMHSSPRDSGAVKTGTTFNFTNPANASGDVRTTDTTDHCQTKSSPAPTFTSAEVTHSDFNSYGGSNRMEVLSKVGLAQRRAQSVMHSSPRDSGNVKTGTTFNFTNPANASGDVRTTDTTDHCQTKSSPAATLTSAEVTHSDFNSYGGKSITLNPTTSFRSECLSSSVPKTEPSEIHINNFGGRSRVMTPSQPNHRPQTKTIAPVKEENSSSNRTSNEDPPKRKASHSEAPVKQPPAPAPKPSRSQSLLSPTGSRPAPLSPELRRKSLPKSSFRTQGVTVQFSGRGATDEARRDALRKLGLLRNTS</sequence>
<dbReference type="GeneID" id="109074320"/>
<evidence type="ECO:0000313" key="3">
    <source>
        <dbReference type="RefSeq" id="XP_042578538.1"/>
    </source>
</evidence>
<name>A0A9Q9W812_CYPCA</name>
<feature type="region of interest" description="Disordered" evidence="2">
    <location>
        <begin position="455"/>
        <end position="584"/>
    </location>
</feature>
<feature type="region of interest" description="Disordered" evidence="2">
    <location>
        <begin position="138"/>
        <end position="209"/>
    </location>
</feature>
<dbReference type="KEGG" id="ccar:109074320"/>
<feature type="compositionally biased region" description="Polar residues" evidence="2">
    <location>
        <begin position="176"/>
        <end position="199"/>
    </location>
</feature>
<feature type="compositionally biased region" description="Polar residues" evidence="2">
    <location>
        <begin position="537"/>
        <end position="547"/>
    </location>
</feature>
<dbReference type="Pfam" id="PF15385">
    <property type="entry name" value="SARG"/>
    <property type="match status" value="1"/>
</dbReference>
<feature type="compositionally biased region" description="Polar residues" evidence="2">
    <location>
        <begin position="309"/>
        <end position="320"/>
    </location>
</feature>
<dbReference type="RefSeq" id="XP_042578538.1">
    <property type="nucleotide sequence ID" value="XM_042722604.1"/>
</dbReference>
<feature type="compositionally biased region" description="Polar residues" evidence="2">
    <location>
        <begin position="563"/>
        <end position="576"/>
    </location>
</feature>
<gene>
    <name evidence="3" type="primary">LOC109074320</name>
</gene>
<dbReference type="AlphaFoldDB" id="A0A9Q9W812"/>
<feature type="compositionally biased region" description="Basic and acidic residues" evidence="2">
    <location>
        <begin position="326"/>
        <end position="335"/>
    </location>
</feature>
<reference evidence="3" key="1">
    <citation type="submission" date="2025-08" db="UniProtKB">
        <authorList>
            <consortium name="RefSeq"/>
        </authorList>
    </citation>
    <scope>IDENTIFICATION</scope>
    <source>
        <tissue evidence="3">Muscle</tissue>
    </source>
</reference>
<evidence type="ECO:0000256" key="2">
    <source>
        <dbReference type="SAM" id="MobiDB-lite"/>
    </source>
</evidence>
<proteinExistence type="predicted"/>
<feature type="compositionally biased region" description="Polar residues" evidence="2">
    <location>
        <begin position="379"/>
        <end position="403"/>
    </location>
</feature>
<dbReference type="PANTHER" id="PTHR16095">
    <property type="entry name" value="TRANSMEMBRANE PROTEIN 143 FAMILY MEMBER"/>
    <property type="match status" value="1"/>
</dbReference>
<feature type="region of interest" description="Disordered" evidence="2">
    <location>
        <begin position="379"/>
        <end position="422"/>
    </location>
</feature>
<protein>
    <submittedName>
        <fullName evidence="3">Uncharacterized protein LOC109074320</fullName>
    </submittedName>
</protein>
<feature type="region of interest" description="Disordered" evidence="2">
    <location>
        <begin position="292"/>
        <end position="346"/>
    </location>
</feature>
<keyword evidence="1" id="KW-0597">Phosphoprotein</keyword>
<organism evidence="3">
    <name type="scientific">Cyprinus carpio</name>
    <name type="common">Common carp</name>
    <dbReference type="NCBI Taxonomy" id="7962"/>
    <lineage>
        <taxon>Eukaryota</taxon>
        <taxon>Metazoa</taxon>
        <taxon>Chordata</taxon>
        <taxon>Craniata</taxon>
        <taxon>Vertebrata</taxon>
        <taxon>Euteleostomi</taxon>
        <taxon>Actinopterygii</taxon>
        <taxon>Neopterygii</taxon>
        <taxon>Teleostei</taxon>
        <taxon>Ostariophysi</taxon>
        <taxon>Cypriniformes</taxon>
        <taxon>Cyprinidae</taxon>
        <taxon>Cyprininae</taxon>
        <taxon>Cyprinus</taxon>
    </lineage>
</organism>
<feature type="compositionally biased region" description="Polar residues" evidence="2">
    <location>
        <begin position="482"/>
        <end position="495"/>
    </location>
</feature>
<dbReference type="PANTHER" id="PTHR16095:SF9">
    <property type="entry name" value="PROLINE AND SERINE-RICH PROTEIN 2"/>
    <property type="match status" value="1"/>
</dbReference>